<keyword evidence="2" id="KW-1185">Reference proteome</keyword>
<dbReference type="EMBL" id="JAUEPS010000001">
    <property type="protein sequence ID" value="KAK0470231.1"/>
    <property type="molecule type" value="Genomic_DNA"/>
</dbReference>
<dbReference type="RefSeq" id="XP_060340024.1">
    <property type="nucleotide sequence ID" value="XM_060470987.1"/>
</dbReference>
<comment type="caution">
    <text evidence="1">The sequence shown here is derived from an EMBL/GenBank/DDBJ whole genome shotgun (WGS) entry which is preliminary data.</text>
</comment>
<gene>
    <name evidence="1" type="ORF">EV420DRAFT_1499143</name>
</gene>
<evidence type="ECO:0000313" key="2">
    <source>
        <dbReference type="Proteomes" id="UP001175211"/>
    </source>
</evidence>
<accession>A0AA39T7Q4</accession>
<dbReference type="GeneID" id="85354535"/>
<organism evidence="1 2">
    <name type="scientific">Armillaria tabescens</name>
    <name type="common">Ringless honey mushroom</name>
    <name type="synonym">Agaricus tabescens</name>
    <dbReference type="NCBI Taxonomy" id="1929756"/>
    <lineage>
        <taxon>Eukaryota</taxon>
        <taxon>Fungi</taxon>
        <taxon>Dikarya</taxon>
        <taxon>Basidiomycota</taxon>
        <taxon>Agaricomycotina</taxon>
        <taxon>Agaricomycetes</taxon>
        <taxon>Agaricomycetidae</taxon>
        <taxon>Agaricales</taxon>
        <taxon>Marasmiineae</taxon>
        <taxon>Physalacriaceae</taxon>
        <taxon>Desarmillaria</taxon>
    </lineage>
</organism>
<name>A0AA39T7Q4_ARMTA</name>
<sequence length="274" mass="31703">MGRTRQKARALCAVIFATYPELFEQPIWQEHMRFEGFNGTNIRHIDNEDLLHIREFLEHIEGLPTEDAIVAVNSLTDDSHSQGRNAYTKWWMASGFIQRLKESLKRGLARADVDIKAMYRFTAKKTKFVTVGQFALKEAEIAEAIFGSAYEDQESGSAREEFRMLLHFLLTEYLNARHKDQQKAVMLKTAAKKKVDAAWKAFNNPDSSINAKQAKKILLALEKYERSIGWEATDAEIQEWAEHERMKGLFEKALVKAETNERELKRRKKSMQCT</sequence>
<evidence type="ECO:0000313" key="1">
    <source>
        <dbReference type="EMBL" id="KAK0470231.1"/>
    </source>
</evidence>
<dbReference type="Proteomes" id="UP001175211">
    <property type="component" value="Unassembled WGS sequence"/>
</dbReference>
<reference evidence="1" key="1">
    <citation type="submission" date="2023-06" db="EMBL/GenBank/DDBJ databases">
        <authorList>
            <consortium name="Lawrence Berkeley National Laboratory"/>
            <person name="Ahrendt S."/>
            <person name="Sahu N."/>
            <person name="Indic B."/>
            <person name="Wong-Bajracharya J."/>
            <person name="Merenyi Z."/>
            <person name="Ke H.-M."/>
            <person name="Monk M."/>
            <person name="Kocsube S."/>
            <person name="Drula E."/>
            <person name="Lipzen A."/>
            <person name="Balint B."/>
            <person name="Henrissat B."/>
            <person name="Andreopoulos B."/>
            <person name="Martin F.M."/>
            <person name="Harder C.B."/>
            <person name="Rigling D."/>
            <person name="Ford K.L."/>
            <person name="Foster G.D."/>
            <person name="Pangilinan J."/>
            <person name="Papanicolaou A."/>
            <person name="Barry K."/>
            <person name="LaButti K."/>
            <person name="Viragh M."/>
            <person name="Koriabine M."/>
            <person name="Yan M."/>
            <person name="Riley R."/>
            <person name="Champramary S."/>
            <person name="Plett K.L."/>
            <person name="Tsai I.J."/>
            <person name="Slot J."/>
            <person name="Sipos G."/>
            <person name="Plett J."/>
            <person name="Nagy L.G."/>
            <person name="Grigoriev I.V."/>
        </authorList>
    </citation>
    <scope>NUCLEOTIDE SEQUENCE</scope>
    <source>
        <strain evidence="1">CCBAS 213</strain>
    </source>
</reference>
<proteinExistence type="predicted"/>
<dbReference type="AlphaFoldDB" id="A0AA39T7Q4"/>
<protein>
    <submittedName>
        <fullName evidence="1">Uncharacterized protein</fullName>
    </submittedName>
</protein>